<evidence type="ECO:0000259" key="2">
    <source>
        <dbReference type="PROSITE" id="PS50191"/>
    </source>
</evidence>
<dbReference type="PANTHER" id="PTHR45824">
    <property type="entry name" value="GH16843P"/>
    <property type="match status" value="1"/>
</dbReference>
<dbReference type="InterPro" id="IPR036273">
    <property type="entry name" value="CRAL/TRIO_N_dom_sf"/>
</dbReference>
<dbReference type="Gene3D" id="3.40.525.10">
    <property type="entry name" value="CRAL-TRIO lipid binding domain"/>
    <property type="match status" value="1"/>
</dbReference>
<reference evidence="4" key="2">
    <citation type="submission" date="2025-08" db="UniProtKB">
        <authorList>
            <consortium name="RefSeq"/>
        </authorList>
    </citation>
    <scope>IDENTIFICATION</scope>
    <source>
        <tissue evidence="4">Leaf</tissue>
    </source>
</reference>
<keyword evidence="3" id="KW-1185">Reference proteome</keyword>
<evidence type="ECO:0000256" key="1">
    <source>
        <dbReference type="SAM" id="MobiDB-lite"/>
    </source>
</evidence>
<dbReference type="SMART" id="SM01100">
    <property type="entry name" value="CRAL_TRIO_N"/>
    <property type="match status" value="1"/>
</dbReference>
<evidence type="ECO:0000313" key="4">
    <source>
        <dbReference type="RefSeq" id="XP_010421782.1"/>
    </source>
</evidence>
<dbReference type="InterPro" id="IPR036865">
    <property type="entry name" value="CRAL-TRIO_dom_sf"/>
</dbReference>
<dbReference type="RefSeq" id="XP_010421782.1">
    <property type="nucleotide sequence ID" value="XM_010423480.2"/>
</dbReference>
<reference evidence="3" key="1">
    <citation type="journal article" date="2014" name="Nat. Commun.">
        <title>The emerging biofuel crop Camelina sativa retains a highly undifferentiated hexaploid genome structure.</title>
        <authorList>
            <person name="Kagale S."/>
            <person name="Koh C."/>
            <person name="Nixon J."/>
            <person name="Bollina V."/>
            <person name="Clarke W.E."/>
            <person name="Tuteja R."/>
            <person name="Spillane C."/>
            <person name="Robinson S.J."/>
            <person name="Links M.G."/>
            <person name="Clarke C."/>
            <person name="Higgins E.E."/>
            <person name="Huebert T."/>
            <person name="Sharpe A.G."/>
            <person name="Parkin I.A."/>
        </authorList>
    </citation>
    <scope>NUCLEOTIDE SEQUENCE [LARGE SCALE GENOMIC DNA]</scope>
    <source>
        <strain evidence="3">cv. DH55</strain>
    </source>
</reference>
<dbReference type="InterPro" id="IPR052578">
    <property type="entry name" value="PI_Transfer_CRAL-TRIO"/>
</dbReference>
<dbReference type="CDD" id="cd00170">
    <property type="entry name" value="SEC14"/>
    <property type="match status" value="1"/>
</dbReference>
<protein>
    <submittedName>
        <fullName evidence="4">Random slug protein 5 isoform X1</fullName>
    </submittedName>
</protein>
<accession>A0ABM0T6W3</accession>
<sequence>MIRSQSQNKLYIFHHKRIVQYISSFLFVCLTSKSYPSLCFDSPKTIFCKEFKKEVNYEVMNPNPVMSTNGFVKPVPTEEEQAKIEEVRKLLGTLPEKLSSFCSDDAVLRYLRARNWHVNKATKMLKETLKWRVQYKPEEICWEEVAGESETGKIYRSTCVDKLGRPVLLMRPSVENSKSVKGQIRYLVYCMENAVQNLPPGEEQMVWMIDFHGYSLANVSLRTTKETAHVLQEHYPERLAFAVLYNPPKFFEPFWKVARPFLEPKTRNKVKFVYSDDQNTKQIMDENFDMDKMESAFGGNDGSDFNINIHSERMKEDDKKRLAALEGIASVSLDSLSILSVSDGAASDSAHPISQDVSEDEYHQPQTKGPIP</sequence>
<proteinExistence type="predicted"/>
<dbReference type="Proteomes" id="UP000694864">
    <property type="component" value="Chromosome 8"/>
</dbReference>
<organism evidence="3 4">
    <name type="scientific">Camelina sativa</name>
    <name type="common">False flax</name>
    <name type="synonym">Myagrum sativum</name>
    <dbReference type="NCBI Taxonomy" id="90675"/>
    <lineage>
        <taxon>Eukaryota</taxon>
        <taxon>Viridiplantae</taxon>
        <taxon>Streptophyta</taxon>
        <taxon>Embryophyta</taxon>
        <taxon>Tracheophyta</taxon>
        <taxon>Spermatophyta</taxon>
        <taxon>Magnoliopsida</taxon>
        <taxon>eudicotyledons</taxon>
        <taxon>Gunneridae</taxon>
        <taxon>Pentapetalae</taxon>
        <taxon>rosids</taxon>
        <taxon>malvids</taxon>
        <taxon>Brassicales</taxon>
        <taxon>Brassicaceae</taxon>
        <taxon>Camelineae</taxon>
        <taxon>Camelina</taxon>
    </lineage>
</organism>
<dbReference type="Pfam" id="PF03765">
    <property type="entry name" value="CRAL_TRIO_N"/>
    <property type="match status" value="1"/>
</dbReference>
<name>A0ABM0T6W3_CAMSA</name>
<dbReference type="GeneID" id="104707180"/>
<dbReference type="SUPFAM" id="SSF52087">
    <property type="entry name" value="CRAL/TRIO domain"/>
    <property type="match status" value="1"/>
</dbReference>
<feature type="domain" description="CRAL-TRIO" evidence="2">
    <location>
        <begin position="142"/>
        <end position="305"/>
    </location>
</feature>
<gene>
    <name evidence="4" type="primary">LOC104707180</name>
</gene>
<dbReference type="PANTHER" id="PTHR45824:SF9">
    <property type="entry name" value="CRAL-TRIO DOMAIN-CONTAINING PROTEIN"/>
    <property type="match status" value="1"/>
</dbReference>
<dbReference type="SUPFAM" id="SSF46938">
    <property type="entry name" value="CRAL/TRIO N-terminal domain"/>
    <property type="match status" value="1"/>
</dbReference>
<feature type="region of interest" description="Disordered" evidence="1">
    <location>
        <begin position="345"/>
        <end position="372"/>
    </location>
</feature>
<dbReference type="InterPro" id="IPR001251">
    <property type="entry name" value="CRAL-TRIO_dom"/>
</dbReference>
<dbReference type="InterPro" id="IPR011074">
    <property type="entry name" value="CRAL/TRIO_N_dom"/>
</dbReference>
<dbReference type="PROSITE" id="PS50191">
    <property type="entry name" value="CRAL_TRIO"/>
    <property type="match status" value="1"/>
</dbReference>
<dbReference type="SMART" id="SM00516">
    <property type="entry name" value="SEC14"/>
    <property type="match status" value="1"/>
</dbReference>
<evidence type="ECO:0000313" key="3">
    <source>
        <dbReference type="Proteomes" id="UP000694864"/>
    </source>
</evidence>
<dbReference type="Pfam" id="PF00650">
    <property type="entry name" value="CRAL_TRIO"/>
    <property type="match status" value="1"/>
</dbReference>